<proteinExistence type="predicted"/>
<dbReference type="InterPro" id="IPR013087">
    <property type="entry name" value="Znf_C2H2_type"/>
</dbReference>
<feature type="compositionally biased region" description="Basic and acidic residues" evidence="2">
    <location>
        <begin position="357"/>
        <end position="375"/>
    </location>
</feature>
<feature type="region of interest" description="Disordered" evidence="2">
    <location>
        <begin position="357"/>
        <end position="394"/>
    </location>
</feature>
<gene>
    <name evidence="5" type="ORF">MGAL_10B008418</name>
</gene>
<protein>
    <recommendedName>
        <fullName evidence="4">C2H2-type domain-containing protein</fullName>
    </recommendedName>
</protein>
<dbReference type="GO" id="GO:0008270">
    <property type="term" value="F:zinc ion binding"/>
    <property type="evidence" value="ECO:0007669"/>
    <property type="project" value="UniProtKB-KW"/>
</dbReference>
<comment type="caution">
    <text evidence="5">The sequence shown here is derived from an EMBL/GenBank/DDBJ whole genome shotgun (WGS) entry which is preliminary data.</text>
</comment>
<evidence type="ECO:0000256" key="3">
    <source>
        <dbReference type="SAM" id="Phobius"/>
    </source>
</evidence>
<keyword evidence="3" id="KW-1133">Transmembrane helix</keyword>
<feature type="region of interest" description="Disordered" evidence="2">
    <location>
        <begin position="27"/>
        <end position="82"/>
    </location>
</feature>
<evidence type="ECO:0000313" key="6">
    <source>
        <dbReference type="Proteomes" id="UP000596742"/>
    </source>
</evidence>
<feature type="domain" description="C2H2-type" evidence="4">
    <location>
        <begin position="4"/>
        <end position="32"/>
    </location>
</feature>
<dbReference type="EMBL" id="UYJE01003959">
    <property type="protein sequence ID" value="VDI23616.1"/>
    <property type="molecule type" value="Genomic_DNA"/>
</dbReference>
<keyword evidence="3" id="KW-0812">Transmembrane</keyword>
<dbReference type="PROSITE" id="PS00028">
    <property type="entry name" value="ZINC_FINGER_C2H2_1"/>
    <property type="match status" value="1"/>
</dbReference>
<reference evidence="5" key="1">
    <citation type="submission" date="2018-11" db="EMBL/GenBank/DDBJ databases">
        <authorList>
            <person name="Alioto T."/>
            <person name="Alioto T."/>
        </authorList>
    </citation>
    <scope>NUCLEOTIDE SEQUENCE</scope>
</reference>
<evidence type="ECO:0000256" key="2">
    <source>
        <dbReference type="SAM" id="MobiDB-lite"/>
    </source>
</evidence>
<keyword evidence="1" id="KW-0479">Metal-binding</keyword>
<keyword evidence="1" id="KW-0862">Zinc</keyword>
<evidence type="ECO:0000256" key="1">
    <source>
        <dbReference type="PROSITE-ProRule" id="PRU00042"/>
    </source>
</evidence>
<dbReference type="AlphaFoldDB" id="A0A8B6DSK2"/>
<keyword evidence="1" id="KW-0863">Zinc-finger</keyword>
<name>A0A8B6DSK2_MYTGA</name>
<feature type="compositionally biased region" description="Acidic residues" evidence="2">
    <location>
        <begin position="379"/>
        <end position="394"/>
    </location>
</feature>
<dbReference type="Proteomes" id="UP000596742">
    <property type="component" value="Unassembled WGS sequence"/>
</dbReference>
<evidence type="ECO:0000259" key="4">
    <source>
        <dbReference type="PROSITE" id="PS50157"/>
    </source>
</evidence>
<feature type="compositionally biased region" description="Pro residues" evidence="2">
    <location>
        <begin position="40"/>
        <end position="70"/>
    </location>
</feature>
<accession>A0A8B6DSK2</accession>
<keyword evidence="6" id="KW-1185">Reference proteome</keyword>
<sequence>MDDKTCPVCKLQFSRKDVMMRHHRNKHGITEPYPLTSHADPPPPPQREGTSPPPPPQREGTAPPPPPPPPPHDEDTAAPQKEETEHLVFKHPFTMTVSGPTSCGKTFFVKQLLQNSRFIQPTIQRIIWLYRRWQPLYDDIQKTVRPYVEFIQGIPVDLEKDSFIDPSVRNMIVLDDLMSTSAKDPRITDLFTEGSHHRNLSVVVLNQNLYFSKDPTQRRNCHYLVLFNNPVDKQQIMTLGRQMYPGKVLYFLEKFEESTSKPFGYLLVDLKPTTSESNRLLGNVLQQQLAKTNEVIPTSNDINTEQHSAAPYSYQDNPSKQTYENMPSCDDCGVVLDSMHDLQRHIKHWCPENESFKRKRDSKDLDNENPSKKSASEWIEYDGGSDDSSEDVNIDDNEGYKTILHAAIDTAKDTWDKKYDKYVKEGMNEEDAIQQSNQKISPFVQRQFFKRYTELLKLIVPLDKSNVHSDIVRQIQDVVENNTDDETQIRRILMKNRHQFNELFDDDYFETNSDTENTDDEDDEEDTDGRCTGERLVLYNILYYMDFVISILIFVLTTCLHWRNI</sequence>
<organism evidence="5 6">
    <name type="scientific">Mytilus galloprovincialis</name>
    <name type="common">Mediterranean mussel</name>
    <dbReference type="NCBI Taxonomy" id="29158"/>
    <lineage>
        <taxon>Eukaryota</taxon>
        <taxon>Metazoa</taxon>
        <taxon>Spiralia</taxon>
        <taxon>Lophotrochozoa</taxon>
        <taxon>Mollusca</taxon>
        <taxon>Bivalvia</taxon>
        <taxon>Autobranchia</taxon>
        <taxon>Pteriomorphia</taxon>
        <taxon>Mytilida</taxon>
        <taxon>Mytiloidea</taxon>
        <taxon>Mytilidae</taxon>
        <taxon>Mytilinae</taxon>
        <taxon>Mytilus</taxon>
    </lineage>
</organism>
<dbReference type="PROSITE" id="PS50157">
    <property type="entry name" value="ZINC_FINGER_C2H2_2"/>
    <property type="match status" value="1"/>
</dbReference>
<feature type="compositionally biased region" description="Acidic residues" evidence="2">
    <location>
        <begin position="516"/>
        <end position="527"/>
    </location>
</feature>
<dbReference type="SMART" id="SM00355">
    <property type="entry name" value="ZnF_C2H2"/>
    <property type="match status" value="2"/>
</dbReference>
<feature type="transmembrane region" description="Helical" evidence="3">
    <location>
        <begin position="541"/>
        <end position="562"/>
    </location>
</feature>
<dbReference type="OrthoDB" id="6156318at2759"/>
<feature type="compositionally biased region" description="Basic and acidic residues" evidence="2">
    <location>
        <begin position="71"/>
        <end position="82"/>
    </location>
</feature>
<keyword evidence="3" id="KW-0472">Membrane</keyword>
<feature type="region of interest" description="Disordered" evidence="2">
    <location>
        <begin position="509"/>
        <end position="529"/>
    </location>
</feature>
<feature type="region of interest" description="Disordered" evidence="2">
    <location>
        <begin position="299"/>
        <end position="321"/>
    </location>
</feature>
<evidence type="ECO:0000313" key="5">
    <source>
        <dbReference type="EMBL" id="VDI23616.1"/>
    </source>
</evidence>